<dbReference type="InterPro" id="IPR004919">
    <property type="entry name" value="GmrSD_N"/>
</dbReference>
<dbReference type="RefSeq" id="WP_311066178.1">
    <property type="nucleotide sequence ID" value="NZ_CP134501.1"/>
</dbReference>
<organism evidence="2 3">
    <name type="scientific">Aeribacillus composti</name>
    <dbReference type="NCBI Taxonomy" id="1868734"/>
    <lineage>
        <taxon>Bacteria</taxon>
        <taxon>Bacillati</taxon>
        <taxon>Bacillota</taxon>
        <taxon>Bacilli</taxon>
        <taxon>Bacillales</taxon>
        <taxon>Bacillaceae</taxon>
        <taxon>Aeribacillus</taxon>
    </lineage>
</organism>
<proteinExistence type="predicted"/>
<evidence type="ECO:0000313" key="3">
    <source>
        <dbReference type="Proteomes" id="UP001303701"/>
    </source>
</evidence>
<evidence type="ECO:0000313" key="2">
    <source>
        <dbReference type="EMBL" id="WNF31650.1"/>
    </source>
</evidence>
<accession>A0ABY9W734</accession>
<protein>
    <submittedName>
        <fullName evidence="2">DUF262 domain-containing protein</fullName>
    </submittedName>
</protein>
<dbReference type="PANTHER" id="PTHR35149">
    <property type="entry name" value="SLL5132 PROTEIN"/>
    <property type="match status" value="1"/>
</dbReference>
<dbReference type="GeneID" id="301126313"/>
<name>A0ABY9W734_9BACI</name>
<keyword evidence="3" id="KW-1185">Reference proteome</keyword>
<dbReference type="Proteomes" id="UP001303701">
    <property type="component" value="Chromosome"/>
</dbReference>
<feature type="domain" description="GmrSD restriction endonucleases N-terminal" evidence="1">
    <location>
        <begin position="13"/>
        <end position="236"/>
    </location>
</feature>
<sequence length="301" mass="34857">MHTPLNAQEMPLHKVFSDDFLFTIPSVQRPYSWTTEQAGELLDDLLEFIEHHGITEKNIEQIPEPYFLGSIVLVKGEKPEAEVLDGQQRLTTLTILLSALRSYLPEEYANEIDELIVQRGSRIRKIEDTYRLRLRKKDNDFFKKYIQERDGITKLTKQTPVKTDSQALIRDNALFYLERFNDLDESTLKTLPSVIATLCYMVIVSTPNFDSAFRIFTVLNDRGLDLMVTDILKAKIIGKIPESEQEIYTEKWEDIESALGREQFNELFSHIRMILQKRKGAGNLKDEYDSILENMSGKTSL</sequence>
<dbReference type="PANTHER" id="PTHR35149:SF2">
    <property type="entry name" value="DUF262 DOMAIN-CONTAINING PROTEIN"/>
    <property type="match status" value="1"/>
</dbReference>
<dbReference type="EMBL" id="CP134501">
    <property type="protein sequence ID" value="WNF31650.1"/>
    <property type="molecule type" value="Genomic_DNA"/>
</dbReference>
<dbReference type="Pfam" id="PF03235">
    <property type="entry name" value="GmrSD_N"/>
    <property type="match status" value="1"/>
</dbReference>
<gene>
    <name evidence="2" type="ORF">RI196_10035</name>
</gene>
<reference evidence="2 3" key="1">
    <citation type="submission" date="2023-09" db="EMBL/GenBank/DDBJ databases">
        <title>Different Types of Thermotolerant Ring-Cleaving Dioxygenases derived from Aeribacillus composti HB-1 applied for multiple aromatic hydrocarbons removal.</title>
        <authorList>
            <person name="Cao L."/>
            <person name="Li M."/>
            <person name="Ma T."/>
        </authorList>
    </citation>
    <scope>NUCLEOTIDE SEQUENCE [LARGE SCALE GENOMIC DNA]</scope>
    <source>
        <strain evidence="2 3">HB-1</strain>
    </source>
</reference>
<evidence type="ECO:0000259" key="1">
    <source>
        <dbReference type="Pfam" id="PF03235"/>
    </source>
</evidence>